<dbReference type="Proteomes" id="UP000054560">
    <property type="component" value="Unassembled WGS sequence"/>
</dbReference>
<dbReference type="RefSeq" id="XP_014148556.1">
    <property type="nucleotide sequence ID" value="XM_014293081.1"/>
</dbReference>
<sequence>LLQAFLTIDRPEAAVEQLEWYGTHCGDYGGRLTTELFEQTCAVLPDDSPLLDRVLVIMDLCPPVESQGYIGGLGAGTKPTVKGTKHRKQQNRSKRTSQEHSSVLSRKKSDIKSMVD</sequence>
<evidence type="ECO:0000313" key="2">
    <source>
        <dbReference type="EMBL" id="KNC74654.1"/>
    </source>
</evidence>
<evidence type="ECO:0000313" key="3">
    <source>
        <dbReference type="Proteomes" id="UP000054560"/>
    </source>
</evidence>
<evidence type="ECO:0000256" key="1">
    <source>
        <dbReference type="SAM" id="MobiDB-lite"/>
    </source>
</evidence>
<feature type="compositionally biased region" description="Basic and acidic residues" evidence="1">
    <location>
        <begin position="107"/>
        <end position="116"/>
    </location>
</feature>
<feature type="non-terminal residue" evidence="2">
    <location>
        <position position="1"/>
    </location>
</feature>
<gene>
    <name evidence="2" type="ORF">SARC_12806</name>
</gene>
<protein>
    <submittedName>
        <fullName evidence="2">Uncharacterized protein</fullName>
    </submittedName>
</protein>
<dbReference type="GeneID" id="25913310"/>
<accession>A0A0L0FD09</accession>
<dbReference type="AlphaFoldDB" id="A0A0L0FD09"/>
<proteinExistence type="predicted"/>
<dbReference type="EMBL" id="KQ244200">
    <property type="protein sequence ID" value="KNC74654.1"/>
    <property type="molecule type" value="Genomic_DNA"/>
</dbReference>
<organism evidence="2 3">
    <name type="scientific">Sphaeroforma arctica JP610</name>
    <dbReference type="NCBI Taxonomy" id="667725"/>
    <lineage>
        <taxon>Eukaryota</taxon>
        <taxon>Ichthyosporea</taxon>
        <taxon>Ichthyophonida</taxon>
        <taxon>Sphaeroforma</taxon>
    </lineage>
</organism>
<keyword evidence="3" id="KW-1185">Reference proteome</keyword>
<name>A0A0L0FD09_9EUKA</name>
<reference evidence="2 3" key="1">
    <citation type="submission" date="2011-02" db="EMBL/GenBank/DDBJ databases">
        <title>The Genome Sequence of Sphaeroforma arctica JP610.</title>
        <authorList>
            <consortium name="The Broad Institute Genome Sequencing Platform"/>
            <person name="Russ C."/>
            <person name="Cuomo C."/>
            <person name="Young S.K."/>
            <person name="Zeng Q."/>
            <person name="Gargeya S."/>
            <person name="Alvarado L."/>
            <person name="Berlin A."/>
            <person name="Chapman S.B."/>
            <person name="Chen Z."/>
            <person name="Freedman E."/>
            <person name="Gellesch M."/>
            <person name="Goldberg J."/>
            <person name="Griggs A."/>
            <person name="Gujja S."/>
            <person name="Heilman E."/>
            <person name="Heiman D."/>
            <person name="Howarth C."/>
            <person name="Mehta T."/>
            <person name="Neiman D."/>
            <person name="Pearson M."/>
            <person name="Roberts A."/>
            <person name="Saif S."/>
            <person name="Shea T."/>
            <person name="Shenoy N."/>
            <person name="Sisk P."/>
            <person name="Stolte C."/>
            <person name="Sykes S."/>
            <person name="White J."/>
            <person name="Yandava C."/>
            <person name="Burger G."/>
            <person name="Gray M.W."/>
            <person name="Holland P.W.H."/>
            <person name="King N."/>
            <person name="Lang F.B.F."/>
            <person name="Roger A.J."/>
            <person name="Ruiz-Trillo I."/>
            <person name="Haas B."/>
            <person name="Nusbaum C."/>
            <person name="Birren B."/>
        </authorList>
    </citation>
    <scope>NUCLEOTIDE SEQUENCE [LARGE SCALE GENOMIC DNA]</scope>
    <source>
        <strain evidence="2 3">JP610</strain>
    </source>
</reference>
<feature type="compositionally biased region" description="Basic residues" evidence="1">
    <location>
        <begin position="83"/>
        <end position="95"/>
    </location>
</feature>
<feature type="region of interest" description="Disordered" evidence="1">
    <location>
        <begin position="66"/>
        <end position="116"/>
    </location>
</feature>